<feature type="chain" id="PRO_5001837263" evidence="2">
    <location>
        <begin position="23"/>
        <end position="154"/>
    </location>
</feature>
<dbReference type="AlphaFoldDB" id="A0A088G171"/>
<reference evidence="3" key="1">
    <citation type="journal article" date="2014" name="Gen. Comp. Endocrinol.">
        <title>Identification and characterization of androgenic gland specific insulin-like peptide-encoding transcripts in two spiny lobster species: Sagmariasus verreauxi and Jasus edwardsii.</title>
        <authorList>
            <person name="Ventura T."/>
            <person name="Fitzgibbon Q."/>
            <person name="Battaglene S."/>
            <person name="Sagi A."/>
            <person name="Elizur A."/>
        </authorList>
    </citation>
    <scope>NUCLEOTIDE SEQUENCE</scope>
</reference>
<evidence type="ECO:0000313" key="3">
    <source>
        <dbReference type="EMBL" id="AIM55892.1"/>
    </source>
</evidence>
<organism evidence="3">
    <name type="scientific">Jasus edwardsii</name>
    <name type="common">red rock lobster</name>
    <dbReference type="NCBI Taxonomy" id="95461"/>
    <lineage>
        <taxon>Eukaryota</taxon>
        <taxon>Metazoa</taxon>
        <taxon>Ecdysozoa</taxon>
        <taxon>Arthropoda</taxon>
        <taxon>Crustacea</taxon>
        <taxon>Multicrustacea</taxon>
        <taxon>Malacostraca</taxon>
        <taxon>Eumalacostraca</taxon>
        <taxon>Eucarida</taxon>
        <taxon>Decapoda</taxon>
        <taxon>Pleocyemata</taxon>
        <taxon>Achelata</taxon>
        <taxon>Palinuroidea</taxon>
        <taxon>Palinuridae</taxon>
        <taxon>Jasus</taxon>
    </lineage>
</organism>
<evidence type="ECO:0000256" key="1">
    <source>
        <dbReference type="SAM" id="MobiDB-lite"/>
    </source>
</evidence>
<keyword evidence="2" id="KW-0732">Signal</keyword>
<gene>
    <name evidence="3" type="primary">IAG</name>
</gene>
<dbReference type="EMBL" id="KF908794">
    <property type="protein sequence ID" value="AIM55892.1"/>
    <property type="molecule type" value="mRNA"/>
</dbReference>
<feature type="region of interest" description="Disordered" evidence="1">
    <location>
        <begin position="55"/>
        <end position="74"/>
    </location>
</feature>
<proteinExistence type="evidence at transcript level"/>
<name>A0A088G171_9EUCA</name>
<protein>
    <submittedName>
        <fullName evidence="3">Insulin-like androgenic gland hormone</fullName>
    </submittedName>
</protein>
<evidence type="ECO:0000256" key="2">
    <source>
        <dbReference type="SAM" id="SignalP"/>
    </source>
</evidence>
<feature type="signal peptide" evidence="2">
    <location>
        <begin position="1"/>
        <end position="22"/>
    </location>
</feature>
<accession>A0A088G171</accession>
<sequence length="154" mass="16951">MLAPILLKLVVIAGMRPRPVVSYRVEGLSVDFQCGELEDSINSICAEHREKRSVNTAAVGASRDGGTDPSRRPYRHPRAIQMVLSHPTTLAGAVQQGAGAVEGVRVTRQAALSYVKSRIQDTNETNLQDECCPVPLVRHCEMEEILEYCYLMEG</sequence>